<comment type="similarity">
    <text evidence="3">In the N-terminal section; belongs to the cytidine and deoxycytidylate deaminase family.</text>
</comment>
<comment type="similarity">
    <text evidence="4">In the C-terminal section; belongs to the HTP reductase family.</text>
</comment>
<feature type="domain" description="CMP/dCMP-type deaminase" evidence="11">
    <location>
        <begin position="229"/>
        <end position="350"/>
    </location>
</feature>
<dbReference type="InterPro" id="IPR024072">
    <property type="entry name" value="DHFR-like_dom_sf"/>
</dbReference>
<accession>A0ABW8B7W8</accession>
<evidence type="ECO:0000256" key="4">
    <source>
        <dbReference type="ARBA" id="ARBA00007417"/>
    </source>
</evidence>
<dbReference type="Pfam" id="PF00383">
    <property type="entry name" value="dCMP_cyt_deam_1"/>
    <property type="match status" value="1"/>
</dbReference>
<keyword evidence="8" id="KW-0560">Oxidoreductase</keyword>
<dbReference type="SUPFAM" id="SSF53597">
    <property type="entry name" value="Dihydrofolate reductase-like"/>
    <property type="match status" value="1"/>
</dbReference>
<evidence type="ECO:0000256" key="2">
    <source>
        <dbReference type="ARBA" id="ARBA00004882"/>
    </source>
</evidence>
<evidence type="ECO:0000256" key="5">
    <source>
        <dbReference type="ARBA" id="ARBA00012766"/>
    </source>
</evidence>
<organism evidence="12 13">
    <name type="scientific">Streptomyces salinarius</name>
    <dbReference type="NCBI Taxonomy" id="2762598"/>
    <lineage>
        <taxon>Bacteria</taxon>
        <taxon>Bacillati</taxon>
        <taxon>Actinomycetota</taxon>
        <taxon>Actinomycetes</taxon>
        <taxon>Kitasatosporales</taxon>
        <taxon>Streptomycetaceae</taxon>
        <taxon>Streptomyces</taxon>
    </lineage>
</organism>
<evidence type="ECO:0000256" key="8">
    <source>
        <dbReference type="ARBA" id="ARBA00023002"/>
    </source>
</evidence>
<sequence>MPLPHVLLSAAVSLDGYLDDTGPERLLLSGPADFDRVDEVRASVDAILVGAGTIRADNPRLLVNSAERRAARVAAGQAEYPLKVTVSGGGELDPAARFWHTGGEKVLLTTDDGARRARELGIGADVVSLGPVLDWHAALEHLHDRRGVRRLMVEGGGTVHSQLLQQELADELQLVLAPVLVGDPAAPRLFGPGAYQGGRLALVGTRRIGDVVLMRYRPTAPGTGERVAPADRYWLEVACELAGLCPPSETAFSVGAVVVAADGSELARGYSREGGDPVAHAEEAALAKIDPSDARLAGATVYSSLEPCARRASRPAPCARLILDAGVRRVVTAWREPDTFVAGADGSGVLAARGAAVVVLPEYEEAAKAPNRHLER</sequence>
<keyword evidence="7" id="KW-0521">NADP</keyword>
<name>A0ABW8B7W8_9ACTN</name>
<dbReference type="InterPro" id="IPR002125">
    <property type="entry name" value="CMP_dCMP_dom"/>
</dbReference>
<evidence type="ECO:0000259" key="11">
    <source>
        <dbReference type="PROSITE" id="PS51747"/>
    </source>
</evidence>
<proteinExistence type="inferred from homology"/>
<dbReference type="Gene3D" id="3.40.430.10">
    <property type="entry name" value="Dihydrofolate Reductase, subunit A"/>
    <property type="match status" value="1"/>
</dbReference>
<comment type="function">
    <text evidence="1">Converts 2,5-diamino-6-(ribosylamino)-4(3h)-pyrimidinone 5'-phosphate into 5-amino-6-(ribosylamino)-2,4(1h,3h)-pyrimidinedione 5'-phosphate.</text>
</comment>
<dbReference type="Proteomes" id="UP001614264">
    <property type="component" value="Unassembled WGS sequence"/>
</dbReference>
<dbReference type="RefSeq" id="WP_399592019.1">
    <property type="nucleotide sequence ID" value="NZ_JBITPR010000033.1"/>
</dbReference>
<dbReference type="SUPFAM" id="SSF53927">
    <property type="entry name" value="Cytidine deaminase-like"/>
    <property type="match status" value="1"/>
</dbReference>
<dbReference type="InterPro" id="IPR002734">
    <property type="entry name" value="RibDG_C"/>
</dbReference>
<dbReference type="Pfam" id="PF01872">
    <property type="entry name" value="RibD_C"/>
    <property type="match status" value="1"/>
</dbReference>
<dbReference type="PROSITE" id="PS51747">
    <property type="entry name" value="CYT_DCMP_DEAMINASES_2"/>
    <property type="match status" value="1"/>
</dbReference>
<evidence type="ECO:0000313" key="12">
    <source>
        <dbReference type="EMBL" id="MFI7871080.1"/>
    </source>
</evidence>
<dbReference type="EC" id="3.5.4.26" evidence="5"/>
<dbReference type="EMBL" id="JBITPR010000033">
    <property type="protein sequence ID" value="MFI7871080.1"/>
    <property type="molecule type" value="Genomic_DNA"/>
</dbReference>
<evidence type="ECO:0000256" key="1">
    <source>
        <dbReference type="ARBA" id="ARBA00002151"/>
    </source>
</evidence>
<evidence type="ECO:0000256" key="10">
    <source>
        <dbReference type="ARBA" id="ARBA00049886"/>
    </source>
</evidence>
<dbReference type="Gene3D" id="3.40.140.10">
    <property type="entry name" value="Cytidine Deaminase, domain 2"/>
    <property type="match status" value="1"/>
</dbReference>
<keyword evidence="13" id="KW-1185">Reference proteome</keyword>
<evidence type="ECO:0000256" key="7">
    <source>
        <dbReference type="ARBA" id="ARBA00022857"/>
    </source>
</evidence>
<comment type="pathway">
    <text evidence="2">Cofactor biosynthesis; riboflavin biosynthesis; 5-amino-6-(D-ribitylamino)uracil from GTP: step 2/4.</text>
</comment>
<comment type="catalytic activity">
    <reaction evidence="9">
        <text>5-amino-6-(5-phospho-D-ribitylamino)uracil + NADP(+) = 5-amino-6-(5-phospho-D-ribosylamino)uracil + NADPH + H(+)</text>
        <dbReference type="Rhea" id="RHEA:17845"/>
        <dbReference type="ChEBI" id="CHEBI:15378"/>
        <dbReference type="ChEBI" id="CHEBI:57783"/>
        <dbReference type="ChEBI" id="CHEBI:58349"/>
        <dbReference type="ChEBI" id="CHEBI:58421"/>
        <dbReference type="ChEBI" id="CHEBI:58453"/>
        <dbReference type="EC" id="1.1.1.193"/>
    </reaction>
</comment>
<dbReference type="PANTHER" id="PTHR38011:SF7">
    <property type="entry name" value="2,5-DIAMINO-6-RIBOSYLAMINO-4(3H)-PYRIMIDINONE 5'-PHOSPHATE REDUCTASE"/>
    <property type="match status" value="1"/>
</dbReference>
<evidence type="ECO:0000256" key="3">
    <source>
        <dbReference type="ARBA" id="ARBA00005259"/>
    </source>
</evidence>
<reference evidence="12 13" key="1">
    <citation type="submission" date="2024-07" db="EMBL/GenBank/DDBJ databases">
        <title>Whole genome sequencing of Prodigiosin pigment-producing Streptomyces salinarius isolated from rhizosphere soil of Arachis hypogaea.</title>
        <authorList>
            <person name="Vidhya A."/>
            <person name="Ramya S."/>
        </authorList>
    </citation>
    <scope>NUCLEOTIDE SEQUENCE [LARGE SCALE GENOMIC DNA]</scope>
    <source>
        <strain evidence="12 13">VRMG2420</strain>
    </source>
</reference>
<evidence type="ECO:0000256" key="6">
    <source>
        <dbReference type="ARBA" id="ARBA00019930"/>
    </source>
</evidence>
<protein>
    <recommendedName>
        <fullName evidence="6">Riboflavin biosynthesis protein RibD</fullName>
        <ecNumber evidence="5">3.5.4.26</ecNumber>
    </recommendedName>
</protein>
<dbReference type="PANTHER" id="PTHR38011">
    <property type="entry name" value="DIHYDROFOLATE REDUCTASE FAMILY PROTEIN (AFU_ORTHOLOGUE AFUA_8G06820)"/>
    <property type="match status" value="1"/>
</dbReference>
<gene>
    <name evidence="12" type="ORF">AB4829_10745</name>
</gene>
<dbReference type="InterPro" id="IPR016193">
    <property type="entry name" value="Cytidine_deaminase-like"/>
</dbReference>
<comment type="catalytic activity">
    <reaction evidence="10">
        <text>2,5-diamino-6-hydroxy-4-(5-phosphoribosylamino)-pyrimidine + H2O + H(+) = 5-amino-6-(5-phospho-D-ribosylamino)uracil + NH4(+)</text>
        <dbReference type="Rhea" id="RHEA:21868"/>
        <dbReference type="ChEBI" id="CHEBI:15377"/>
        <dbReference type="ChEBI" id="CHEBI:15378"/>
        <dbReference type="ChEBI" id="CHEBI:28938"/>
        <dbReference type="ChEBI" id="CHEBI:58453"/>
        <dbReference type="ChEBI" id="CHEBI:58614"/>
        <dbReference type="EC" id="3.5.4.26"/>
    </reaction>
</comment>
<evidence type="ECO:0000256" key="9">
    <source>
        <dbReference type="ARBA" id="ARBA00049861"/>
    </source>
</evidence>
<comment type="caution">
    <text evidence="12">The sequence shown here is derived from an EMBL/GenBank/DDBJ whole genome shotgun (WGS) entry which is preliminary data.</text>
</comment>
<dbReference type="InterPro" id="IPR050765">
    <property type="entry name" value="Riboflavin_Biosynth_HTPR"/>
</dbReference>
<evidence type="ECO:0000313" key="13">
    <source>
        <dbReference type="Proteomes" id="UP001614264"/>
    </source>
</evidence>